<dbReference type="AlphaFoldDB" id="A0A191VB11"/>
<proteinExistence type="predicted"/>
<dbReference type="KEGG" id="spav:Spa2297_34070"/>
<dbReference type="Proteomes" id="UP000078468">
    <property type="component" value="Plasmid pspa1"/>
</dbReference>
<sequence length="62" mass="6778">MPSRVVSELRIAIVVRGEDLRFVAQQVADLGDGLMRVDGKRRQALCRGQATHGFFGAGRHDG</sequence>
<organism evidence="1 2">
    <name type="scientific">Streptomyces parvulus</name>
    <dbReference type="NCBI Taxonomy" id="146923"/>
    <lineage>
        <taxon>Bacteria</taxon>
        <taxon>Bacillati</taxon>
        <taxon>Actinomycetota</taxon>
        <taxon>Actinomycetes</taxon>
        <taxon>Kitasatosporales</taxon>
        <taxon>Streptomycetaceae</taxon>
        <taxon>Streptomyces</taxon>
    </lineage>
</organism>
<evidence type="ECO:0000313" key="2">
    <source>
        <dbReference type="Proteomes" id="UP000078468"/>
    </source>
</evidence>
<dbReference type="EMBL" id="CP015867">
    <property type="protein sequence ID" value="ANJ12100.1"/>
    <property type="molecule type" value="Genomic_DNA"/>
</dbReference>
<accession>A0A191VB11</accession>
<geneLocation type="plasmid" evidence="2">
    <name>pspa1</name>
</geneLocation>
<gene>
    <name evidence="1" type="ORF">Spa2297_34070</name>
</gene>
<keyword evidence="1" id="KW-0614">Plasmid</keyword>
<reference evidence="1 2" key="1">
    <citation type="submission" date="2016-05" db="EMBL/GenBank/DDBJ databases">
        <title>Non-Contiguous Finished Genome Sequence of Streptomyces parvulus 2297 Integrated Site-Specifically with Actinophage R4.</title>
        <authorList>
            <person name="Nishizawa T."/>
            <person name="Miura T."/>
            <person name="Harada C."/>
            <person name="Guo Y."/>
            <person name="Narisawa K."/>
            <person name="Ohta H."/>
            <person name="Takahashi H."/>
            <person name="Shirai M."/>
        </authorList>
    </citation>
    <scope>NUCLEOTIDE SEQUENCE [LARGE SCALE GENOMIC DNA]</scope>
    <source>
        <strain evidence="1 2">2297</strain>
        <plasmid evidence="2">pspa1</plasmid>
    </source>
</reference>
<evidence type="ECO:0000313" key="1">
    <source>
        <dbReference type="EMBL" id="ANJ12100.1"/>
    </source>
</evidence>
<protein>
    <submittedName>
        <fullName evidence="1">Uncharacterized protein</fullName>
    </submittedName>
</protein>
<name>A0A191VB11_9ACTN</name>